<dbReference type="EMBL" id="JAANNP010000005">
    <property type="protein sequence ID" value="NHC14289.1"/>
    <property type="molecule type" value="Genomic_DNA"/>
</dbReference>
<gene>
    <name evidence="3" type="ORF">G9H71_10905</name>
</gene>
<feature type="domain" description="GH16" evidence="2">
    <location>
        <begin position="1"/>
        <end position="250"/>
    </location>
</feature>
<proteinExistence type="predicted"/>
<keyword evidence="3" id="KW-0378">Hydrolase</keyword>
<name>A0ABX0GWX1_9ACTN</name>
<dbReference type="PROSITE" id="PS51762">
    <property type="entry name" value="GH16_2"/>
    <property type="match status" value="1"/>
</dbReference>
<dbReference type="GO" id="GO:0016787">
    <property type="term" value="F:hydrolase activity"/>
    <property type="evidence" value="ECO:0007669"/>
    <property type="project" value="UniProtKB-KW"/>
</dbReference>
<dbReference type="Gene3D" id="2.60.120.200">
    <property type="match status" value="1"/>
</dbReference>
<dbReference type="Proteomes" id="UP000800981">
    <property type="component" value="Unassembled WGS sequence"/>
</dbReference>
<keyword evidence="4" id="KW-1185">Reference proteome</keyword>
<evidence type="ECO:0000259" key="2">
    <source>
        <dbReference type="PROSITE" id="PS51762"/>
    </source>
</evidence>
<evidence type="ECO:0000256" key="1">
    <source>
        <dbReference type="SAM" id="MobiDB-lite"/>
    </source>
</evidence>
<dbReference type="InterPro" id="IPR013320">
    <property type="entry name" value="ConA-like_dom_sf"/>
</dbReference>
<dbReference type="InterPro" id="IPR000757">
    <property type="entry name" value="Beta-glucanase-like"/>
</dbReference>
<accession>A0ABX0GWX1</accession>
<organism evidence="3 4">
    <name type="scientific">Motilibacter deserti</name>
    <dbReference type="NCBI Taxonomy" id="2714956"/>
    <lineage>
        <taxon>Bacteria</taxon>
        <taxon>Bacillati</taxon>
        <taxon>Actinomycetota</taxon>
        <taxon>Actinomycetes</taxon>
        <taxon>Motilibacterales</taxon>
        <taxon>Motilibacteraceae</taxon>
        <taxon>Motilibacter</taxon>
    </lineage>
</organism>
<reference evidence="3 4" key="1">
    <citation type="submission" date="2020-03" db="EMBL/GenBank/DDBJ databases">
        <title>Two novel Motilibacter sp.</title>
        <authorList>
            <person name="Liu S."/>
        </authorList>
    </citation>
    <scope>NUCLEOTIDE SEQUENCE [LARGE SCALE GENOMIC DNA]</scope>
    <source>
        <strain evidence="3 4">E257</strain>
    </source>
</reference>
<evidence type="ECO:0000313" key="4">
    <source>
        <dbReference type="Proteomes" id="UP000800981"/>
    </source>
</evidence>
<sequence length="250" mass="27337">MVFAEEFDAPRLDRSRWLPHYLPEWSSRATSAATYEVQDSCLRLSIPADQGLWCADEHSPPLRVSGVQSASLSGPVGSTRGQQPFRPGLTVKQEQPEFRGWTPSSGYLEMRARADITPRSMVAWWLVGLEDVPARSAEICVAEVFGDAVVPGSGAGVGCGLHSFRDPHVPEDFAVTQLPIDVADFHTYAVDWTSDRVEFLVDGVAVRACAAPPTYPMQLMLAVFDFPDRSDGHDAGAVPQLVVDYVRGYA</sequence>
<dbReference type="CDD" id="cd00413">
    <property type="entry name" value="Glyco_hydrolase_16"/>
    <property type="match status" value="1"/>
</dbReference>
<evidence type="ECO:0000313" key="3">
    <source>
        <dbReference type="EMBL" id="NHC14289.1"/>
    </source>
</evidence>
<feature type="region of interest" description="Disordered" evidence="1">
    <location>
        <begin position="65"/>
        <end position="87"/>
    </location>
</feature>
<dbReference type="SUPFAM" id="SSF49899">
    <property type="entry name" value="Concanavalin A-like lectins/glucanases"/>
    <property type="match status" value="1"/>
</dbReference>
<dbReference type="Pfam" id="PF00722">
    <property type="entry name" value="Glyco_hydro_16"/>
    <property type="match status" value="1"/>
</dbReference>
<comment type="caution">
    <text evidence="3">The sequence shown here is derived from an EMBL/GenBank/DDBJ whole genome shotgun (WGS) entry which is preliminary data.</text>
</comment>
<protein>
    <submittedName>
        <fullName evidence="3">Glycoside hydrolase family 16 protein</fullName>
    </submittedName>
</protein>